<dbReference type="Proteomes" id="UP000502823">
    <property type="component" value="Unassembled WGS sequence"/>
</dbReference>
<feature type="compositionally biased region" description="Polar residues" evidence="3">
    <location>
        <begin position="142"/>
        <end position="151"/>
    </location>
</feature>
<accession>A0A6L2PAR5</accession>
<evidence type="ECO:0000313" key="6">
    <source>
        <dbReference type="EMBL" id="GFG29451.1"/>
    </source>
</evidence>
<dbReference type="Gene3D" id="3.80.10.10">
    <property type="entry name" value="Ribonuclease Inhibitor"/>
    <property type="match status" value="1"/>
</dbReference>
<proteinExistence type="predicted"/>
<evidence type="ECO:0000256" key="3">
    <source>
        <dbReference type="SAM" id="MobiDB-lite"/>
    </source>
</evidence>
<keyword evidence="1" id="KW-0433">Leucine-rich repeat</keyword>
<protein>
    <recommendedName>
        <fullName evidence="5">LRRCT domain-containing protein</fullName>
    </recommendedName>
</protein>
<keyword evidence="4" id="KW-0812">Transmembrane</keyword>
<dbReference type="SUPFAM" id="SSF52058">
    <property type="entry name" value="L domain-like"/>
    <property type="match status" value="1"/>
</dbReference>
<evidence type="ECO:0000256" key="4">
    <source>
        <dbReference type="SAM" id="Phobius"/>
    </source>
</evidence>
<evidence type="ECO:0000259" key="5">
    <source>
        <dbReference type="SMART" id="SM00082"/>
    </source>
</evidence>
<dbReference type="InParanoid" id="A0A6L2PAR5"/>
<feature type="non-terminal residue" evidence="6">
    <location>
        <position position="206"/>
    </location>
</feature>
<dbReference type="SMART" id="SM00082">
    <property type="entry name" value="LRRCT"/>
    <property type="match status" value="1"/>
</dbReference>
<organism evidence="6 7">
    <name type="scientific">Coptotermes formosanus</name>
    <name type="common">Formosan subterranean termite</name>
    <dbReference type="NCBI Taxonomy" id="36987"/>
    <lineage>
        <taxon>Eukaryota</taxon>
        <taxon>Metazoa</taxon>
        <taxon>Ecdysozoa</taxon>
        <taxon>Arthropoda</taxon>
        <taxon>Hexapoda</taxon>
        <taxon>Insecta</taxon>
        <taxon>Pterygota</taxon>
        <taxon>Neoptera</taxon>
        <taxon>Polyneoptera</taxon>
        <taxon>Dictyoptera</taxon>
        <taxon>Blattodea</taxon>
        <taxon>Blattoidea</taxon>
        <taxon>Termitoidae</taxon>
        <taxon>Rhinotermitidae</taxon>
        <taxon>Coptotermes</taxon>
    </lineage>
</organism>
<feature type="region of interest" description="Disordered" evidence="3">
    <location>
        <begin position="101"/>
        <end position="151"/>
    </location>
</feature>
<name>A0A6L2PAR5_COPFO</name>
<feature type="domain" description="LRRCT" evidence="5">
    <location>
        <begin position="53"/>
        <end position="100"/>
    </location>
</feature>
<sequence length="206" mass="23059">MAANNLSALDYRIFLPLKNVSSFDISCNRLNTVDRQTAQWILETDTAVNLTGNPWRCDCGAVYTFYRMSREGTGKNLTLRCENPAELRGESWDMLEEKCRPTVRPQPPTLPTVTGSAANSGSVNTSHPVHFSTTDQQDVRVQESSPGTTDSHSPSMFLLIFIISFAGAVCVAVVVVSITIRRLRRSTTTLDRLWWEDVVTRRELMS</sequence>
<dbReference type="AlphaFoldDB" id="A0A6L2PAR5"/>
<evidence type="ECO:0000256" key="2">
    <source>
        <dbReference type="ARBA" id="ARBA00022729"/>
    </source>
</evidence>
<comment type="caution">
    <text evidence="6">The sequence shown here is derived from an EMBL/GenBank/DDBJ whole genome shotgun (WGS) entry which is preliminary data.</text>
</comment>
<keyword evidence="4" id="KW-0472">Membrane</keyword>
<dbReference type="OrthoDB" id="2013775at2759"/>
<dbReference type="InterPro" id="IPR032675">
    <property type="entry name" value="LRR_dom_sf"/>
</dbReference>
<dbReference type="EMBL" id="BLKM01006998">
    <property type="protein sequence ID" value="GFG29451.1"/>
    <property type="molecule type" value="Genomic_DNA"/>
</dbReference>
<evidence type="ECO:0000256" key="1">
    <source>
        <dbReference type="ARBA" id="ARBA00022614"/>
    </source>
</evidence>
<gene>
    <name evidence="6" type="ORF">Cfor_01956</name>
</gene>
<evidence type="ECO:0000313" key="7">
    <source>
        <dbReference type="Proteomes" id="UP000502823"/>
    </source>
</evidence>
<keyword evidence="7" id="KW-1185">Reference proteome</keyword>
<feature type="transmembrane region" description="Helical" evidence="4">
    <location>
        <begin position="156"/>
        <end position="180"/>
    </location>
</feature>
<keyword evidence="4" id="KW-1133">Transmembrane helix</keyword>
<keyword evidence="2" id="KW-0732">Signal</keyword>
<reference evidence="7" key="1">
    <citation type="submission" date="2020-01" db="EMBL/GenBank/DDBJ databases">
        <title>Draft genome sequence of the Termite Coptotermes fromosanus.</title>
        <authorList>
            <person name="Itakura S."/>
            <person name="Yosikawa Y."/>
            <person name="Umezawa K."/>
        </authorList>
    </citation>
    <scope>NUCLEOTIDE SEQUENCE [LARGE SCALE GENOMIC DNA]</scope>
</reference>
<dbReference type="InterPro" id="IPR000483">
    <property type="entry name" value="Cys-rich_flank_reg_C"/>
</dbReference>
<feature type="compositionally biased region" description="Polar residues" evidence="3">
    <location>
        <begin position="111"/>
        <end position="136"/>
    </location>
</feature>